<dbReference type="Proteomes" id="UP000029121">
    <property type="component" value="Unassembled WGS sequence"/>
</dbReference>
<evidence type="ECO:0000313" key="1">
    <source>
        <dbReference type="EMBL" id="EOA14857.1"/>
    </source>
</evidence>
<dbReference type="GO" id="GO:0005657">
    <property type="term" value="C:replication fork"/>
    <property type="evidence" value="ECO:0007669"/>
    <property type="project" value="TreeGrafter"/>
</dbReference>
<dbReference type="SUPFAM" id="SSF52540">
    <property type="entry name" value="P-loop containing nucleoside triphosphate hydrolases"/>
    <property type="match status" value="1"/>
</dbReference>
<sequence>MRLCSGNLSLEEAKEIQEFSEWILAVGDGKISEPNDEEVLIDIPEELLITDADDPIEAISKLVYGDPQIFQKESDPEFFQQRAFLCPTNEDVGIINDYMLDQLQGEEEVHLSSDSIDPSDLRSAKNHVITPEFLNSIKVGCPVMLLRNINARGGLTQLAEFVIEAIIITGDRVGDKVLIPRILLSPSDTKLMFLMRRRQLPLVVAFAMTINKSQGQSLSNVGRCLPRPCFSHGQLYVALSRVTSKKGLKVLIVDNDNKPKKKTTNVVFKEVFKKL</sequence>
<gene>
    <name evidence="1" type="ORF">CARUB_v10028178mg</name>
</gene>
<dbReference type="PANTHER" id="PTHR23274">
    <property type="entry name" value="DNA HELICASE-RELATED"/>
    <property type="match status" value="1"/>
</dbReference>
<dbReference type="GO" id="GO:0006260">
    <property type="term" value="P:DNA replication"/>
    <property type="evidence" value="ECO:0007669"/>
    <property type="project" value="TreeGrafter"/>
</dbReference>
<dbReference type="InterPro" id="IPR027417">
    <property type="entry name" value="P-loop_NTPase"/>
</dbReference>
<proteinExistence type="predicted"/>
<organism evidence="1 2">
    <name type="scientific">Capsella rubella</name>
    <dbReference type="NCBI Taxonomy" id="81985"/>
    <lineage>
        <taxon>Eukaryota</taxon>
        <taxon>Viridiplantae</taxon>
        <taxon>Streptophyta</taxon>
        <taxon>Embryophyta</taxon>
        <taxon>Tracheophyta</taxon>
        <taxon>Spermatophyta</taxon>
        <taxon>Magnoliopsida</taxon>
        <taxon>eudicotyledons</taxon>
        <taxon>Gunneridae</taxon>
        <taxon>Pentapetalae</taxon>
        <taxon>rosids</taxon>
        <taxon>malvids</taxon>
        <taxon>Brassicales</taxon>
        <taxon>Brassicaceae</taxon>
        <taxon>Camelineae</taxon>
        <taxon>Capsella</taxon>
    </lineage>
</organism>
<dbReference type="PANTHER" id="PTHR23274:SF48">
    <property type="entry name" value="ATP-DEPENDENT DNA HELICASE"/>
    <property type="match status" value="1"/>
</dbReference>
<dbReference type="eggNOG" id="KOG0987">
    <property type="taxonomic scope" value="Eukaryota"/>
</dbReference>
<evidence type="ECO:0000313" key="2">
    <source>
        <dbReference type="Proteomes" id="UP000029121"/>
    </source>
</evidence>
<dbReference type="AlphaFoldDB" id="R0EZV0"/>
<dbReference type="EMBL" id="KB870812">
    <property type="protein sequence ID" value="EOA14857.1"/>
    <property type="molecule type" value="Genomic_DNA"/>
</dbReference>
<accession>R0EZV0</accession>
<protein>
    <submittedName>
        <fullName evidence="1">Uncharacterized protein</fullName>
    </submittedName>
</protein>
<keyword evidence="2" id="KW-1185">Reference proteome</keyword>
<reference evidence="2" key="1">
    <citation type="journal article" date="2013" name="Nat. Genet.">
        <title>The Capsella rubella genome and the genomic consequences of rapid mating system evolution.</title>
        <authorList>
            <person name="Slotte T."/>
            <person name="Hazzouri K.M."/>
            <person name="Agren J.A."/>
            <person name="Koenig D."/>
            <person name="Maumus F."/>
            <person name="Guo Y.L."/>
            <person name="Steige K."/>
            <person name="Platts A.E."/>
            <person name="Escobar J.S."/>
            <person name="Newman L.K."/>
            <person name="Wang W."/>
            <person name="Mandakova T."/>
            <person name="Vello E."/>
            <person name="Smith L.M."/>
            <person name="Henz S.R."/>
            <person name="Steffen J."/>
            <person name="Takuno S."/>
            <person name="Brandvain Y."/>
            <person name="Coop G."/>
            <person name="Andolfatto P."/>
            <person name="Hu T.T."/>
            <person name="Blanchette M."/>
            <person name="Clark R.M."/>
            <person name="Quesneville H."/>
            <person name="Nordborg M."/>
            <person name="Gaut B.S."/>
            <person name="Lysak M.A."/>
            <person name="Jenkins J."/>
            <person name="Grimwood J."/>
            <person name="Chapman J."/>
            <person name="Prochnik S."/>
            <person name="Shu S."/>
            <person name="Rokhsar D."/>
            <person name="Schmutz J."/>
            <person name="Weigel D."/>
            <person name="Wright S.I."/>
        </authorList>
    </citation>
    <scope>NUCLEOTIDE SEQUENCE [LARGE SCALE GENOMIC DNA]</scope>
    <source>
        <strain evidence="2">cv. Monte Gargano</strain>
    </source>
</reference>
<name>R0EZV0_9BRAS</name>
<dbReference type="CDD" id="cd18809">
    <property type="entry name" value="SF1_C_RecD"/>
    <property type="match status" value="1"/>
</dbReference>